<evidence type="ECO:0000313" key="15">
    <source>
        <dbReference type="EMBL" id="PNH06024.1"/>
    </source>
</evidence>
<dbReference type="PANTHER" id="PTHR32523">
    <property type="entry name" value="PHYTOL KINASE 1, CHLOROPLASTIC"/>
    <property type="match status" value="1"/>
</dbReference>
<evidence type="ECO:0000256" key="3">
    <source>
        <dbReference type="ARBA" id="ARBA00022528"/>
    </source>
</evidence>
<evidence type="ECO:0000256" key="6">
    <source>
        <dbReference type="ARBA" id="ARBA00022692"/>
    </source>
</evidence>
<keyword evidence="9" id="KW-1133">Transmembrane helix</keyword>
<evidence type="ECO:0000256" key="1">
    <source>
        <dbReference type="ARBA" id="ARBA00004508"/>
    </source>
</evidence>
<name>A0A2J8A0H7_9CHLO</name>
<comment type="caution">
    <text evidence="15">The sequence shown here is derived from an EMBL/GenBank/DDBJ whole genome shotgun (WGS) entry which is preliminary data.</text>
</comment>
<keyword evidence="3" id="KW-0150">Chloroplast</keyword>
<evidence type="ECO:0000256" key="7">
    <source>
        <dbReference type="ARBA" id="ARBA00022777"/>
    </source>
</evidence>
<evidence type="ECO:0000256" key="8">
    <source>
        <dbReference type="ARBA" id="ARBA00022946"/>
    </source>
</evidence>
<evidence type="ECO:0000256" key="2">
    <source>
        <dbReference type="ARBA" id="ARBA00010794"/>
    </source>
</evidence>
<dbReference type="PANTHER" id="PTHR32523:SF8">
    <property type="entry name" value="DOLICHOL KINASE"/>
    <property type="match status" value="1"/>
</dbReference>
<evidence type="ECO:0000256" key="11">
    <source>
        <dbReference type="ARBA" id="ARBA00024015"/>
    </source>
</evidence>
<keyword evidence="7" id="KW-0418">Kinase</keyword>
<keyword evidence="8" id="KW-0809">Transit peptide</keyword>
<evidence type="ECO:0000256" key="12">
    <source>
        <dbReference type="ARBA" id="ARBA00039024"/>
    </source>
</evidence>
<keyword evidence="16" id="KW-1185">Reference proteome</keyword>
<dbReference type="Gene3D" id="6.10.140.2220">
    <property type="match status" value="1"/>
</dbReference>
<accession>A0A2J8A0H7</accession>
<evidence type="ECO:0000256" key="9">
    <source>
        <dbReference type="ARBA" id="ARBA00022989"/>
    </source>
</evidence>
<keyword evidence="6" id="KW-0812">Transmembrane</keyword>
<gene>
    <name evidence="15" type="ORF">TSOC_007678</name>
</gene>
<dbReference type="Proteomes" id="UP000236333">
    <property type="component" value="Unassembled WGS sequence"/>
</dbReference>
<comment type="catalytic activity">
    <reaction evidence="13">
        <text>phytol + CTP = phytyl phosphate + CDP + H(+)</text>
        <dbReference type="Rhea" id="RHEA:38055"/>
        <dbReference type="ChEBI" id="CHEBI:15378"/>
        <dbReference type="ChEBI" id="CHEBI:17327"/>
        <dbReference type="ChEBI" id="CHEBI:37563"/>
        <dbReference type="ChEBI" id="CHEBI:58069"/>
        <dbReference type="ChEBI" id="CHEBI:75483"/>
        <dbReference type="EC" id="2.7.1.182"/>
    </reaction>
</comment>
<evidence type="ECO:0000256" key="13">
    <source>
        <dbReference type="ARBA" id="ARBA00048889"/>
    </source>
</evidence>
<evidence type="ECO:0000313" key="16">
    <source>
        <dbReference type="Proteomes" id="UP000236333"/>
    </source>
</evidence>
<organism evidence="15 16">
    <name type="scientific">Tetrabaena socialis</name>
    <dbReference type="NCBI Taxonomy" id="47790"/>
    <lineage>
        <taxon>Eukaryota</taxon>
        <taxon>Viridiplantae</taxon>
        <taxon>Chlorophyta</taxon>
        <taxon>core chlorophytes</taxon>
        <taxon>Chlorophyceae</taxon>
        <taxon>CS clade</taxon>
        <taxon>Chlamydomonadales</taxon>
        <taxon>Tetrabaenaceae</taxon>
        <taxon>Tetrabaena</taxon>
    </lineage>
</organism>
<dbReference type="OrthoDB" id="550206at2759"/>
<feature type="compositionally biased region" description="Low complexity" evidence="14">
    <location>
        <begin position="334"/>
        <end position="343"/>
    </location>
</feature>
<comment type="pathway">
    <text evidence="11">Cofactor biosynthesis; tocopherol biosynthesis.</text>
</comment>
<evidence type="ECO:0000256" key="14">
    <source>
        <dbReference type="SAM" id="MobiDB-lite"/>
    </source>
</evidence>
<dbReference type="EMBL" id="PGGS01000264">
    <property type="protein sequence ID" value="PNH06024.1"/>
    <property type="molecule type" value="Genomic_DNA"/>
</dbReference>
<sequence length="451" mass="45591">MQRLLPTGLLRSVDCLLRRLAAAGLQSKDEHNACTFSFLLASTILPSVIHARVATPPDCSSGHGGSIWRPQDDLGLLLSIVKLARREAELPGGVAFATPHPTPYELTLPLAQRIVGGLVVAGEEMVTLLVGLSRQRRRGSSTAVLERSVVALREAIALVSVAALPILERMVVRDLRSPGGSGGGGAGGGGAAAADASAAGPAAAAGGLRRPGAGRGSRGGARGGGRINGEQHELPFWADEVAGVLVHMAADEQLVGAVAGWLRGEAAALPQPARAGALVVHPRGLCDDLDARALAAALRHWNAAAAASVERLHAAAASSTSAAGGEGERGGSSSGSPGTAASGDGATAPLLAAARAAVALRKRSETALWCLWDGGAGGCPPWPPRVLRLCGNPACHNFAGPAEGDLPLRKCSGCKAVRYCGAGQGQHWREGGHKEACARLRAAMQAAKGGG</sequence>
<comment type="similarity">
    <text evidence="2">Belongs to the polyprenol kinase family.</text>
</comment>
<feature type="compositionally biased region" description="Gly residues" evidence="14">
    <location>
        <begin position="213"/>
        <end position="227"/>
    </location>
</feature>
<keyword evidence="4" id="KW-0934">Plastid</keyword>
<evidence type="ECO:0000256" key="5">
    <source>
        <dbReference type="ARBA" id="ARBA00022679"/>
    </source>
</evidence>
<dbReference type="GO" id="GO:0010276">
    <property type="term" value="F:phytol kinase activity"/>
    <property type="evidence" value="ECO:0007669"/>
    <property type="project" value="UniProtKB-EC"/>
</dbReference>
<dbReference type="SUPFAM" id="SSF144232">
    <property type="entry name" value="HIT/MYND zinc finger-like"/>
    <property type="match status" value="1"/>
</dbReference>
<proteinExistence type="inferred from homology"/>
<reference evidence="15 16" key="1">
    <citation type="journal article" date="2017" name="Mol. Biol. Evol.">
        <title>The 4-celled Tetrabaena socialis nuclear genome reveals the essential components for genetic control of cell number at the origin of multicellularity in the volvocine lineage.</title>
        <authorList>
            <person name="Featherston J."/>
            <person name="Arakaki Y."/>
            <person name="Hanschen E.R."/>
            <person name="Ferris P.J."/>
            <person name="Michod R.E."/>
            <person name="Olson B.J.S.C."/>
            <person name="Nozaki H."/>
            <person name="Durand P.M."/>
        </authorList>
    </citation>
    <scope>NUCLEOTIDE SEQUENCE [LARGE SCALE GENOMIC DNA]</scope>
    <source>
        <strain evidence="15 16">NIES-571</strain>
    </source>
</reference>
<dbReference type="EC" id="2.7.1.182" evidence="12"/>
<evidence type="ECO:0000256" key="4">
    <source>
        <dbReference type="ARBA" id="ARBA00022640"/>
    </source>
</evidence>
<dbReference type="GO" id="GO:0009507">
    <property type="term" value="C:chloroplast"/>
    <property type="evidence" value="ECO:0007669"/>
    <property type="project" value="UniProtKB-SubCell"/>
</dbReference>
<comment type="subcellular location">
    <subcellularLocation>
        <location evidence="1">Plastid</location>
        <location evidence="1">Chloroplast membrane</location>
        <topology evidence="1">Multi-pass membrane protein</topology>
    </subcellularLocation>
</comment>
<feature type="region of interest" description="Disordered" evidence="14">
    <location>
        <begin position="319"/>
        <end position="343"/>
    </location>
</feature>
<keyword evidence="10" id="KW-0472">Membrane</keyword>
<dbReference type="InterPro" id="IPR039606">
    <property type="entry name" value="Phytol/farnesol_kinase"/>
</dbReference>
<dbReference type="GO" id="GO:0016020">
    <property type="term" value="C:membrane"/>
    <property type="evidence" value="ECO:0007669"/>
    <property type="project" value="UniProtKB-SubCell"/>
</dbReference>
<feature type="region of interest" description="Disordered" evidence="14">
    <location>
        <begin position="204"/>
        <end position="227"/>
    </location>
</feature>
<evidence type="ECO:0000256" key="10">
    <source>
        <dbReference type="ARBA" id="ARBA00023136"/>
    </source>
</evidence>
<keyword evidence="5" id="KW-0808">Transferase</keyword>
<dbReference type="AlphaFoldDB" id="A0A2J8A0H7"/>
<protein>
    <recommendedName>
        <fullName evidence="12">phytol kinase</fullName>
        <ecNumber evidence="12">2.7.1.182</ecNumber>
    </recommendedName>
</protein>